<dbReference type="InterPro" id="IPR053136">
    <property type="entry name" value="UTP_pyrophosphatase-like"/>
</dbReference>
<gene>
    <name evidence="2" type="ORF">CBP51_11210</name>
</gene>
<dbReference type="AlphaFoldDB" id="A0A266QDR3"/>
<accession>A0A266QDR3</accession>
<comment type="caution">
    <text evidence="2">The sequence shown here is derived from an EMBL/GenBank/DDBJ whole genome shotgun (WGS) entry which is preliminary data.</text>
</comment>
<dbReference type="Gene3D" id="3.30.2010.10">
    <property type="entry name" value="Metalloproteases ('zincins'), catalytic domain"/>
    <property type="match status" value="1"/>
</dbReference>
<dbReference type="InterPro" id="IPR002725">
    <property type="entry name" value="YgjP-like_metallopeptidase"/>
</dbReference>
<dbReference type="Pfam" id="PF01863">
    <property type="entry name" value="YgjP-like"/>
    <property type="match status" value="1"/>
</dbReference>
<keyword evidence="3" id="KW-1185">Reference proteome</keyword>
<evidence type="ECO:0000259" key="1">
    <source>
        <dbReference type="Pfam" id="PF01863"/>
    </source>
</evidence>
<dbReference type="RefSeq" id="WP_094984909.1">
    <property type="nucleotide sequence ID" value="NZ_NHNI01000001.1"/>
</dbReference>
<evidence type="ECO:0000313" key="3">
    <source>
        <dbReference type="Proteomes" id="UP000216101"/>
    </source>
</evidence>
<evidence type="ECO:0000313" key="2">
    <source>
        <dbReference type="EMBL" id="OZY87509.1"/>
    </source>
</evidence>
<reference evidence="3" key="1">
    <citation type="submission" date="2017-05" db="EMBL/GenBank/DDBJ databases">
        <authorList>
            <person name="Barney B.M."/>
        </authorList>
    </citation>
    <scope>NUCLEOTIDE SEQUENCE [LARGE SCALE GENOMIC DNA]</scope>
    <source>
        <strain evidence="3">PSBB022</strain>
    </source>
</reference>
<proteinExistence type="predicted"/>
<feature type="domain" description="YgjP-like metallopeptidase" evidence="1">
    <location>
        <begin position="21"/>
        <end position="228"/>
    </location>
</feature>
<dbReference type="PANTHER" id="PTHR30399">
    <property type="entry name" value="UNCHARACTERIZED PROTEIN YGJP"/>
    <property type="match status" value="1"/>
</dbReference>
<dbReference type="GO" id="GO:0016787">
    <property type="term" value="F:hydrolase activity"/>
    <property type="evidence" value="ECO:0007669"/>
    <property type="project" value="UniProtKB-KW"/>
</dbReference>
<protein>
    <submittedName>
        <fullName evidence="2">Metal-dependent hydrolase</fullName>
    </submittedName>
</protein>
<name>A0A266QDR3_9GAMM</name>
<dbReference type="PANTHER" id="PTHR30399:SF1">
    <property type="entry name" value="UTP PYROPHOSPHATASE"/>
    <property type="match status" value="1"/>
</dbReference>
<dbReference type="Proteomes" id="UP000216101">
    <property type="component" value="Unassembled WGS sequence"/>
</dbReference>
<sequence length="236" mass="27551">MVTARSVRDIDYQLLPGSNRKTTDIVIERNGVVVVRSPLGFTPEQIDAVVESKRHWIYRNLAEWRDLNTTAVVREWVNGETFLYLGRSYRLSLVSGQEQNLLLKDGRFCLRRELIEEGGTAAAKKAFEAYYSEKGLHRIKERVNFFAPKVGVKITSIFVKDMAYHWASCDKFGKLKFNWKCMMAPPKIIDYVIVHELCHMHYQNHSDAFWNEVDKILPDYRERKEWLKFNGASLSI</sequence>
<keyword evidence="2" id="KW-0378">Hydrolase</keyword>
<dbReference type="EMBL" id="NHNI01000001">
    <property type="protein sequence ID" value="OZY87509.1"/>
    <property type="molecule type" value="Genomic_DNA"/>
</dbReference>
<dbReference type="CDD" id="cd07344">
    <property type="entry name" value="M48_yhfN_like"/>
    <property type="match status" value="1"/>
</dbReference>
<organism evidence="2 3">
    <name type="scientific">Cellvibrio mixtus</name>
    <dbReference type="NCBI Taxonomy" id="39650"/>
    <lineage>
        <taxon>Bacteria</taxon>
        <taxon>Pseudomonadati</taxon>
        <taxon>Pseudomonadota</taxon>
        <taxon>Gammaproteobacteria</taxon>
        <taxon>Cellvibrionales</taxon>
        <taxon>Cellvibrionaceae</taxon>
        <taxon>Cellvibrio</taxon>
    </lineage>
</organism>